<keyword evidence="3" id="KW-0472">Membrane</keyword>
<dbReference type="PROSITE" id="PS51257">
    <property type="entry name" value="PROKAR_LIPOPROTEIN"/>
    <property type="match status" value="1"/>
</dbReference>
<proteinExistence type="inferred from homology"/>
<dbReference type="Pfam" id="PF02275">
    <property type="entry name" value="CBAH"/>
    <property type="match status" value="1"/>
</dbReference>
<keyword evidence="5" id="KW-0808">Transferase</keyword>
<evidence type="ECO:0000313" key="6">
    <source>
        <dbReference type="Proteomes" id="UP000018227"/>
    </source>
</evidence>
<evidence type="ECO:0000256" key="2">
    <source>
        <dbReference type="ARBA" id="ARBA00022801"/>
    </source>
</evidence>
<dbReference type="Proteomes" id="UP000018227">
    <property type="component" value="Unassembled WGS sequence"/>
</dbReference>
<dbReference type="AlphaFoldDB" id="V2XPW3"/>
<sequence length="412" mass="45425">MKIKSTKGVKMNTKKGPIRLISGIFITISCIVIILIAVVFVIWHNEISTVASIKKISDANPEHSDGAVYTMKVSGDYYFDDFLKQNGAKNDSELISFITGKITKGIIPMNIKNSEIACSAFTASANDGKRIFGRNYDFKKTNTMIVHTKPGNGRHASVSTVDLQFVSVNIDTGITGVKDKILCLAAPYAPLDGVNDAGVSCGIFMSYQGEKTVPTDINTDKPDLTSTTMLRMVLDYADNVEEAVEMIKKYDLHDSAKTSYHYMIADATGKSAVLEWVNGTDSTDNDASKRKLNVIYNDPAKDSNYQIITNYILSDGYYKDVPEKEAHGVDRFQMLSSALAPKNGVIADEEEGMKTLAIVGRRGMKNEDSNSLTIHSVVYNLTDKTALWVDNEHYGEKEHTFVLDLENTKASE</sequence>
<comment type="similarity">
    <text evidence="1">Belongs to the peptidase C59 family.</text>
</comment>
<dbReference type="HOGENOM" id="CLU_057333_0_0_9"/>
<keyword evidence="2" id="KW-0378">Hydrolase</keyword>
<dbReference type="EMBL" id="ACIL03000005">
    <property type="protein sequence ID" value="ESL04204.1"/>
    <property type="molecule type" value="Genomic_DNA"/>
</dbReference>
<keyword evidence="3" id="KW-1133">Transmembrane helix</keyword>
<dbReference type="GO" id="GO:0016787">
    <property type="term" value="F:hydrolase activity"/>
    <property type="evidence" value="ECO:0007669"/>
    <property type="project" value="UniProtKB-KW"/>
</dbReference>
<dbReference type="GO" id="GO:0016740">
    <property type="term" value="F:transferase activity"/>
    <property type="evidence" value="ECO:0007669"/>
    <property type="project" value="UniProtKB-KW"/>
</dbReference>
<feature type="transmembrane region" description="Helical" evidence="3">
    <location>
        <begin position="20"/>
        <end position="43"/>
    </location>
</feature>
<evidence type="ECO:0000313" key="5">
    <source>
        <dbReference type="EMBL" id="ESL04204.1"/>
    </source>
</evidence>
<protein>
    <submittedName>
        <fullName evidence="5">Acyl-coenzyme A:6-aminopenicillanic acid acyl-transferase</fullName>
    </submittedName>
</protein>
<dbReference type="STRING" id="592026.GCWU0000282_000552"/>
<name>V2XPW3_9FIRM</name>
<comment type="caution">
    <text evidence="5">The sequence shown here is derived from an EMBL/GenBank/DDBJ whole genome shotgun (WGS) entry which is preliminary data.</text>
</comment>
<dbReference type="InterPro" id="IPR029055">
    <property type="entry name" value="Ntn_hydrolases_N"/>
</dbReference>
<dbReference type="SUPFAM" id="SSF56235">
    <property type="entry name" value="N-terminal nucleophile aminohydrolases (Ntn hydrolases)"/>
    <property type="match status" value="1"/>
</dbReference>
<dbReference type="InterPro" id="IPR052193">
    <property type="entry name" value="Peptidase_C59"/>
</dbReference>
<gene>
    <name evidence="5" type="ORF">GCWU0000282_000552</name>
</gene>
<dbReference type="eggNOG" id="COG3049">
    <property type="taxonomic scope" value="Bacteria"/>
</dbReference>
<feature type="domain" description="Choloylglycine hydrolase/NAAA C-terminal" evidence="4">
    <location>
        <begin position="118"/>
        <end position="279"/>
    </location>
</feature>
<keyword evidence="3" id="KW-0812">Transmembrane</keyword>
<evidence type="ECO:0000259" key="4">
    <source>
        <dbReference type="Pfam" id="PF02275"/>
    </source>
</evidence>
<evidence type="ECO:0000256" key="1">
    <source>
        <dbReference type="ARBA" id="ARBA00006625"/>
    </source>
</evidence>
<dbReference type="PANTHER" id="PTHR35527">
    <property type="entry name" value="CHOLOYLGLYCINE HYDROLASE"/>
    <property type="match status" value="1"/>
</dbReference>
<evidence type="ECO:0000256" key="3">
    <source>
        <dbReference type="SAM" id="Phobius"/>
    </source>
</evidence>
<dbReference type="PANTHER" id="PTHR35527:SF2">
    <property type="entry name" value="HYDROLASE"/>
    <property type="match status" value="1"/>
</dbReference>
<reference evidence="5 6" key="1">
    <citation type="submission" date="2013-06" db="EMBL/GenBank/DDBJ databases">
        <authorList>
            <person name="Weinstock G."/>
            <person name="Sodergren E."/>
            <person name="Clifton S."/>
            <person name="Fulton L."/>
            <person name="Fulton B."/>
            <person name="Courtney L."/>
            <person name="Fronick C."/>
            <person name="Harrison M."/>
            <person name="Strong C."/>
            <person name="Farmer C."/>
            <person name="Delahaunty K."/>
            <person name="Markovic C."/>
            <person name="Hall O."/>
            <person name="Minx P."/>
            <person name="Tomlinson C."/>
            <person name="Mitreva M."/>
            <person name="Nelson J."/>
            <person name="Hou S."/>
            <person name="Wollam A."/>
            <person name="Pepin K.H."/>
            <person name="Johnson M."/>
            <person name="Bhonagiri V."/>
            <person name="Nash W.E."/>
            <person name="Warren W."/>
            <person name="Chinwalla A."/>
            <person name="Mardis E.R."/>
            <person name="Wilson R.K."/>
        </authorList>
    </citation>
    <scope>NUCLEOTIDE SEQUENCE [LARGE SCALE GENOMIC DNA]</scope>
    <source>
        <strain evidence="5 6">ATCC 51271</strain>
    </source>
</reference>
<accession>V2XPW3</accession>
<organism evidence="5 6">
    <name type="scientific">Catonella morbi ATCC 51271</name>
    <dbReference type="NCBI Taxonomy" id="592026"/>
    <lineage>
        <taxon>Bacteria</taxon>
        <taxon>Bacillati</taxon>
        <taxon>Bacillota</taxon>
        <taxon>Clostridia</taxon>
        <taxon>Lachnospirales</taxon>
        <taxon>Lachnospiraceae</taxon>
        <taxon>Catonella</taxon>
    </lineage>
</organism>
<dbReference type="InterPro" id="IPR029132">
    <property type="entry name" value="CBAH/NAAA_C"/>
</dbReference>
<dbReference type="Gene3D" id="3.60.60.10">
    <property type="entry name" value="Penicillin V Acylase, Chain A"/>
    <property type="match status" value="1"/>
</dbReference>
<keyword evidence="6" id="KW-1185">Reference proteome</keyword>